<sequence length="79" mass="9047">MESGVATRNLSYDKFGSSKIVGWQNHIAGGLVKVVIEFPNLHLIQYENGVEKKLHTRKLTKFEWTLIGGALYTVDYSWY</sequence>
<organismHost>
    <name type="scientific">Phaseolus vulgaris</name>
    <name type="common">Kidney bean</name>
    <name type="synonym">French bean</name>
    <dbReference type="NCBI Taxonomy" id="3885"/>
</organismHost>
<protein>
    <submittedName>
        <fullName evidence="1">9K protein</fullName>
    </submittedName>
</protein>
<accession>Q84699</accession>
<reference evidence="1" key="2">
    <citation type="journal article" date="1995" name="J. Gen. Virol.">
        <title>Sequence comparison of RNA2 of nematode-transmissible and nematode-non-transmissible isolates of pea early-browning virus suggests that the gene encoding the 29 kDa protein may be involved in nematode transmission.</title>
        <authorList>
            <person name="MacFarlane S.A."/>
            <person name="Brown D.J."/>
        </authorList>
    </citation>
    <scope>NUCLEOTIDE SEQUENCE</scope>
</reference>
<name>Q84699_PEBV</name>
<dbReference type="EMBL" id="X78455">
    <property type="protein sequence ID" value="CAA55213.1"/>
    <property type="molecule type" value="Genomic_RNA"/>
</dbReference>
<organism evidence="1">
    <name type="scientific">Pea early browning virus</name>
    <dbReference type="NCBI Taxonomy" id="12294"/>
    <lineage>
        <taxon>Viruses</taxon>
        <taxon>Riboviria</taxon>
        <taxon>Orthornavirae</taxon>
        <taxon>Kitrinoviricota</taxon>
        <taxon>Alsuviricetes</taxon>
        <taxon>Martellivirales</taxon>
        <taxon>Virgaviridae</taxon>
        <taxon>Tobravirus</taxon>
        <taxon>Tobravirus pisi</taxon>
    </lineage>
</organism>
<proteinExistence type="predicted"/>
<organismHost>
    <name type="scientific">Pisum sativum</name>
    <name type="common">Garden pea</name>
    <name type="synonym">Lathyrus oleraceus</name>
    <dbReference type="NCBI Taxonomy" id="3888"/>
</organismHost>
<evidence type="ECO:0000313" key="1">
    <source>
        <dbReference type="EMBL" id="CAA55213.1"/>
    </source>
</evidence>
<reference evidence="1" key="1">
    <citation type="journal article" date="1990" name="Nucleic Acids Res.">
        <title>The complete nucleotide sequence of PEBV RNA2 reveals the presence of a novel open reading frame and provides insights into the structure of tobraviral subgenomic promoters.</title>
        <authorList>
            <person name="Goulden M.G."/>
            <person name="Lomonossoff G.P."/>
            <person name="Davies J.W."/>
            <person name="Wood K.R."/>
        </authorList>
    </citation>
    <scope>NUCLEOTIDE SEQUENCE</scope>
</reference>